<proteinExistence type="predicted"/>
<comment type="caution">
    <text evidence="1">The sequence shown here is derived from an EMBL/GenBank/DDBJ whole genome shotgun (WGS) entry which is preliminary data.</text>
</comment>
<name>A0A8X6RY48_TRICX</name>
<protein>
    <submittedName>
        <fullName evidence="1">Uncharacterized protein</fullName>
    </submittedName>
</protein>
<sequence>MNCEGSPFCSEKVVYVKRMSGKKILCPRGFGFITEPTISEINDVLTEDFSNDEVPATYLLEFLLDSLDDDRETELKVQ</sequence>
<gene>
    <name evidence="1" type="ORF">TNCV_1998091</name>
</gene>
<keyword evidence="2" id="KW-1185">Reference proteome</keyword>
<reference evidence="1" key="1">
    <citation type="submission" date="2020-08" db="EMBL/GenBank/DDBJ databases">
        <title>Multicomponent nature underlies the extraordinary mechanical properties of spider dragline silk.</title>
        <authorList>
            <person name="Kono N."/>
            <person name="Nakamura H."/>
            <person name="Mori M."/>
            <person name="Yoshida Y."/>
            <person name="Ohtoshi R."/>
            <person name="Malay A.D."/>
            <person name="Moran D.A.P."/>
            <person name="Tomita M."/>
            <person name="Numata K."/>
            <person name="Arakawa K."/>
        </authorList>
    </citation>
    <scope>NUCLEOTIDE SEQUENCE</scope>
</reference>
<dbReference type="AlphaFoldDB" id="A0A8X6RY48"/>
<organism evidence="1 2">
    <name type="scientific">Trichonephila clavipes</name>
    <name type="common">Golden silk orbweaver</name>
    <name type="synonym">Nephila clavipes</name>
    <dbReference type="NCBI Taxonomy" id="2585209"/>
    <lineage>
        <taxon>Eukaryota</taxon>
        <taxon>Metazoa</taxon>
        <taxon>Ecdysozoa</taxon>
        <taxon>Arthropoda</taxon>
        <taxon>Chelicerata</taxon>
        <taxon>Arachnida</taxon>
        <taxon>Araneae</taxon>
        <taxon>Araneomorphae</taxon>
        <taxon>Entelegynae</taxon>
        <taxon>Araneoidea</taxon>
        <taxon>Nephilidae</taxon>
        <taxon>Trichonephila</taxon>
    </lineage>
</organism>
<evidence type="ECO:0000313" key="1">
    <source>
        <dbReference type="EMBL" id="GFX97077.1"/>
    </source>
</evidence>
<dbReference type="EMBL" id="BMAU01021195">
    <property type="protein sequence ID" value="GFX97077.1"/>
    <property type="molecule type" value="Genomic_DNA"/>
</dbReference>
<evidence type="ECO:0000313" key="2">
    <source>
        <dbReference type="Proteomes" id="UP000887159"/>
    </source>
</evidence>
<accession>A0A8X6RY48</accession>
<dbReference type="Proteomes" id="UP000887159">
    <property type="component" value="Unassembled WGS sequence"/>
</dbReference>